<proteinExistence type="predicted"/>
<comment type="caution">
    <text evidence="1">The sequence shown here is derived from an EMBL/GenBank/DDBJ whole genome shotgun (WGS) entry which is preliminary data.</text>
</comment>
<protein>
    <submittedName>
        <fullName evidence="1">Uncharacterized protein</fullName>
    </submittedName>
</protein>
<evidence type="ECO:0000313" key="1">
    <source>
        <dbReference type="EMBL" id="EMQ95206.1"/>
    </source>
</evidence>
<dbReference type="PATRIC" id="fig|1137281.3.peg.1317"/>
<organism evidence="1 2">
    <name type="scientific">Xanthomarina gelatinilytica</name>
    <dbReference type="NCBI Taxonomy" id="1137281"/>
    <lineage>
        <taxon>Bacteria</taxon>
        <taxon>Pseudomonadati</taxon>
        <taxon>Bacteroidota</taxon>
        <taxon>Flavobacteriia</taxon>
        <taxon>Flavobacteriales</taxon>
        <taxon>Flavobacteriaceae</taxon>
        <taxon>Xanthomarina</taxon>
    </lineage>
</organism>
<evidence type="ECO:0000313" key="2">
    <source>
        <dbReference type="Proteomes" id="UP000012024"/>
    </source>
</evidence>
<accession>M7MJG7</accession>
<keyword evidence="2" id="KW-1185">Reference proteome</keyword>
<dbReference type="OrthoDB" id="645138at2"/>
<reference evidence="1 2" key="1">
    <citation type="submission" date="2012-12" db="EMBL/GenBank/DDBJ databases">
        <title>Genome assembly of Formosa sp. AK20.</title>
        <authorList>
            <person name="Kumar R."/>
            <person name="Khatri I."/>
            <person name="Vaidya B."/>
            <person name="Subramanian S."/>
            <person name="Pinnaka A."/>
        </authorList>
    </citation>
    <scope>NUCLEOTIDE SEQUENCE [LARGE SCALE GENOMIC DNA]</scope>
    <source>
        <strain evidence="1 2">AK20</strain>
    </source>
</reference>
<gene>
    <name evidence="1" type="ORF">D778_02727</name>
</gene>
<sequence>MAKYKSLFTIIGTIWGINFYELLGKPVSRKAGGGFTREAIKTKASMVRVRENNSEFGHCSRLNKVFRQALRPFYVQHKFPLFHSRLMTLFTGLKALDPVNGRGQRLVYRGLELDEGKRSLVRFTYTPDCKPKNVLPFDFEMDWDTYTLTIPKFQMKQVSFISGATHIALQFGVLDFNFKTLDYKLHLADSLVLAKDFAGDSLSFAVTETPAGLGLELGVIGIRYYQDIDGELYLLKAKEGVGISVLSVKD</sequence>
<dbReference type="AlphaFoldDB" id="M7MJG7"/>
<name>M7MJG7_9FLAO</name>
<dbReference type="Proteomes" id="UP000012024">
    <property type="component" value="Unassembled WGS sequence"/>
</dbReference>
<dbReference type="RefSeq" id="WP_007648896.1">
    <property type="nucleotide sequence ID" value="NZ_ANLA01000009.1"/>
</dbReference>
<dbReference type="eggNOG" id="ENOG502ZTE9">
    <property type="taxonomic scope" value="Bacteria"/>
</dbReference>
<dbReference type="EMBL" id="ANLA01000009">
    <property type="protein sequence ID" value="EMQ95206.1"/>
    <property type="molecule type" value="Genomic_DNA"/>
</dbReference>
<dbReference type="GeneID" id="98642676"/>